<feature type="compositionally biased region" description="Low complexity" evidence="1">
    <location>
        <begin position="20"/>
        <end position="43"/>
    </location>
</feature>
<gene>
    <name evidence="3" type="ORF">MET9862_05066</name>
</gene>
<evidence type="ECO:0000313" key="3">
    <source>
        <dbReference type="EMBL" id="VUD74436.1"/>
    </source>
</evidence>
<dbReference type="Proteomes" id="UP000410984">
    <property type="component" value="Unassembled WGS sequence"/>
</dbReference>
<evidence type="ECO:0000256" key="2">
    <source>
        <dbReference type="SAM" id="SignalP"/>
    </source>
</evidence>
<keyword evidence="2" id="KW-0732">Signal</keyword>
<dbReference type="AlphaFoldDB" id="A0A509EJ70"/>
<protein>
    <submittedName>
        <fullName evidence="3">Uncharacterized protein</fullName>
    </submittedName>
</protein>
<dbReference type="RefSeq" id="WP_142585737.1">
    <property type="nucleotide sequence ID" value="NZ_CABFPH010000124.1"/>
</dbReference>
<feature type="compositionally biased region" description="Low complexity" evidence="1">
    <location>
        <begin position="60"/>
        <end position="74"/>
    </location>
</feature>
<feature type="signal peptide" evidence="2">
    <location>
        <begin position="1"/>
        <end position="23"/>
    </location>
</feature>
<feature type="chain" id="PRO_5021462005" evidence="2">
    <location>
        <begin position="24"/>
        <end position="99"/>
    </location>
</feature>
<evidence type="ECO:0000313" key="4">
    <source>
        <dbReference type="Proteomes" id="UP000410984"/>
    </source>
</evidence>
<name>A0A509EJ70_9HYPH</name>
<accession>A0A509EJ70</accession>
<sequence length="99" mass="9200">MRRATIALAAALAAGLSGGAALAQGAPARPGGPDLAAPGPAEGVIVREPRSVAPTLEESAATTGTVPLVAPPTTGVGGTPSTGAPGTSGVTLSPAVPSR</sequence>
<feature type="compositionally biased region" description="Low complexity" evidence="1">
    <location>
        <begin position="81"/>
        <end position="91"/>
    </location>
</feature>
<organism evidence="3 4">
    <name type="scientific">Methylobacterium symbioticum</name>
    <dbReference type="NCBI Taxonomy" id="2584084"/>
    <lineage>
        <taxon>Bacteria</taxon>
        <taxon>Pseudomonadati</taxon>
        <taxon>Pseudomonadota</taxon>
        <taxon>Alphaproteobacteria</taxon>
        <taxon>Hyphomicrobiales</taxon>
        <taxon>Methylobacteriaceae</taxon>
        <taxon>Methylobacterium</taxon>
    </lineage>
</organism>
<proteinExistence type="predicted"/>
<reference evidence="3 4" key="1">
    <citation type="submission" date="2019-06" db="EMBL/GenBank/DDBJ databases">
        <authorList>
            <person name="Rodrigo-Torres L."/>
            <person name="Arahal R. D."/>
            <person name="Lucena T."/>
        </authorList>
    </citation>
    <scope>NUCLEOTIDE SEQUENCE [LARGE SCALE GENOMIC DNA]</scope>
    <source>
        <strain evidence="3 4">SB0023/3</strain>
    </source>
</reference>
<evidence type="ECO:0000256" key="1">
    <source>
        <dbReference type="SAM" id="MobiDB-lite"/>
    </source>
</evidence>
<feature type="region of interest" description="Disordered" evidence="1">
    <location>
        <begin position="20"/>
        <end position="99"/>
    </location>
</feature>
<dbReference type="EMBL" id="CABFPH010000124">
    <property type="protein sequence ID" value="VUD74436.1"/>
    <property type="molecule type" value="Genomic_DNA"/>
</dbReference>
<keyword evidence="4" id="KW-1185">Reference proteome</keyword>